<evidence type="ECO:0000313" key="8">
    <source>
        <dbReference type="Proteomes" id="UP000253727"/>
    </source>
</evidence>
<reference evidence="7 8" key="1">
    <citation type="submission" date="2018-04" db="EMBL/GenBank/DDBJ databases">
        <title>Altererythrobacter sp. HME9302 genome sequencing and assembly.</title>
        <authorList>
            <person name="Kang H."/>
            <person name="Kim H."/>
            <person name="Joh K."/>
        </authorList>
    </citation>
    <scope>NUCLEOTIDE SEQUENCE [LARGE SCALE GENOMIC DNA]</scope>
    <source>
        <strain evidence="7 8">HME9302</strain>
    </source>
</reference>
<evidence type="ECO:0000256" key="2">
    <source>
        <dbReference type="ARBA" id="ARBA00011245"/>
    </source>
</evidence>
<comment type="catalytic activity">
    <reaction evidence="5">
        <text>DNA(n) + a 2'-deoxyribonucleoside 5'-triphosphate = DNA(n+1) + diphosphate</text>
        <dbReference type="Rhea" id="RHEA:22508"/>
        <dbReference type="Rhea" id="RHEA-COMP:17339"/>
        <dbReference type="Rhea" id="RHEA-COMP:17340"/>
        <dbReference type="ChEBI" id="CHEBI:33019"/>
        <dbReference type="ChEBI" id="CHEBI:61560"/>
        <dbReference type="ChEBI" id="CHEBI:173112"/>
        <dbReference type="EC" id="2.7.7.7"/>
    </reaction>
</comment>
<feature type="domain" description="UmuC" evidence="6">
    <location>
        <begin position="17"/>
        <end position="198"/>
    </location>
</feature>
<dbReference type="InterPro" id="IPR043502">
    <property type="entry name" value="DNA/RNA_pol_sf"/>
</dbReference>
<comment type="subunit">
    <text evidence="2">Monomer.</text>
</comment>
<dbReference type="Gene3D" id="3.30.70.270">
    <property type="match status" value="1"/>
</dbReference>
<dbReference type="SUPFAM" id="SSF56672">
    <property type="entry name" value="DNA/RNA polymerases"/>
    <property type="match status" value="1"/>
</dbReference>
<accession>A0A369QE38</accession>
<dbReference type="GO" id="GO:0006281">
    <property type="term" value="P:DNA repair"/>
    <property type="evidence" value="ECO:0007669"/>
    <property type="project" value="InterPro"/>
</dbReference>
<dbReference type="CDD" id="cd00424">
    <property type="entry name" value="PolY"/>
    <property type="match status" value="1"/>
</dbReference>
<keyword evidence="8" id="KW-1185">Reference proteome</keyword>
<dbReference type="PANTHER" id="PTHR11076:SF34">
    <property type="entry name" value="PROTEIN UMUC"/>
    <property type="match status" value="1"/>
</dbReference>
<dbReference type="InterPro" id="IPR043128">
    <property type="entry name" value="Rev_trsase/Diguanyl_cyclase"/>
</dbReference>
<evidence type="ECO:0000256" key="5">
    <source>
        <dbReference type="ARBA" id="ARBA00049244"/>
    </source>
</evidence>
<dbReference type="AlphaFoldDB" id="A0A369QE38"/>
<dbReference type="PROSITE" id="PS50173">
    <property type="entry name" value="UMUC"/>
    <property type="match status" value="1"/>
</dbReference>
<dbReference type="GO" id="GO:0042276">
    <property type="term" value="P:error-prone translesion synthesis"/>
    <property type="evidence" value="ECO:0007669"/>
    <property type="project" value="TreeGrafter"/>
</dbReference>
<dbReference type="Proteomes" id="UP000253727">
    <property type="component" value="Unassembled WGS sequence"/>
</dbReference>
<dbReference type="GO" id="GO:0003684">
    <property type="term" value="F:damaged DNA binding"/>
    <property type="evidence" value="ECO:0007669"/>
    <property type="project" value="InterPro"/>
</dbReference>
<gene>
    <name evidence="7" type="ORF">HME9302_02398</name>
</gene>
<evidence type="ECO:0000259" key="6">
    <source>
        <dbReference type="PROSITE" id="PS50173"/>
    </source>
</evidence>
<dbReference type="InterPro" id="IPR050116">
    <property type="entry name" value="DNA_polymerase-Y"/>
</dbReference>
<dbReference type="Gene3D" id="3.40.1170.60">
    <property type="match status" value="1"/>
</dbReference>
<dbReference type="InterPro" id="IPR017961">
    <property type="entry name" value="DNA_pol_Y-fam_little_finger"/>
</dbReference>
<dbReference type="GO" id="GO:0003887">
    <property type="term" value="F:DNA-directed DNA polymerase activity"/>
    <property type="evidence" value="ECO:0007669"/>
    <property type="project" value="UniProtKB-KW"/>
</dbReference>
<dbReference type="PANTHER" id="PTHR11076">
    <property type="entry name" value="DNA REPAIR POLYMERASE UMUC / TRANSFERASE FAMILY MEMBER"/>
    <property type="match status" value="1"/>
</dbReference>
<dbReference type="GO" id="GO:0005829">
    <property type="term" value="C:cytosol"/>
    <property type="evidence" value="ECO:0007669"/>
    <property type="project" value="TreeGrafter"/>
</dbReference>
<organism evidence="7 8">
    <name type="scientific">Alteripontixanthobacter maritimus</name>
    <dbReference type="NCBI Taxonomy" id="2161824"/>
    <lineage>
        <taxon>Bacteria</taxon>
        <taxon>Pseudomonadati</taxon>
        <taxon>Pseudomonadota</taxon>
        <taxon>Alphaproteobacteria</taxon>
        <taxon>Sphingomonadales</taxon>
        <taxon>Erythrobacteraceae</taxon>
        <taxon>Alteripontixanthobacter</taxon>
    </lineage>
</organism>
<dbReference type="EC" id="2.7.7.7" evidence="3"/>
<comment type="function">
    <text evidence="4">Poorly processive, error-prone DNA polymerase involved in untargeted mutagenesis. Copies undamaged DNA at stalled replication forks, which arise in vivo from mismatched or misaligned primer ends. These misaligned primers can be extended by PolIV. Exhibits no 3'-5' exonuclease (proofreading) activity. May be involved in translesional synthesis, in conjunction with the beta clamp from PolIII.</text>
</comment>
<dbReference type="EMBL" id="QBKA01000002">
    <property type="protein sequence ID" value="RDC61179.1"/>
    <property type="molecule type" value="Genomic_DNA"/>
</dbReference>
<comment type="similarity">
    <text evidence="1">Belongs to the DNA polymerase type-Y family.</text>
</comment>
<dbReference type="InterPro" id="IPR001126">
    <property type="entry name" value="UmuC"/>
</dbReference>
<evidence type="ECO:0000256" key="4">
    <source>
        <dbReference type="ARBA" id="ARBA00025589"/>
    </source>
</evidence>
<name>A0A369QE38_9SPHN</name>
<keyword evidence="7" id="KW-0239">DNA-directed DNA polymerase</keyword>
<proteinExistence type="inferred from homology"/>
<evidence type="ECO:0000256" key="1">
    <source>
        <dbReference type="ARBA" id="ARBA00010945"/>
    </source>
</evidence>
<dbReference type="Gene3D" id="1.10.150.20">
    <property type="entry name" value="5' to 3' exonuclease, C-terminal subdomain"/>
    <property type="match status" value="1"/>
</dbReference>
<sequence length="454" mass="49775">MSDSVSSAPDNLADAKRLYLDFDSFFASAEQHFNPDLRGKPVGVVPLDSPHTGCIAISREAKARGLKSNVSIKEARQTVPDMIFVVARPDAYVRLHHRILKVIEACLPIAKVRSIDELVCHLLPSQSETVIALAGRIKRALADEFSSGLTCSIGVASTELLAKIGAELTKPDGFNLLRTQNLPGQLEHLKLTKLPGVSDGIEARLLAAGIRSFPDLWALDRKHLRALWGNVEGERFWNGLHGEHMERPETVKRMFGHSRMLPMDWRTPEKVHECARQLALSAGRRLRRAGFRATKMTVGLREGRYSTGGRSAKGAKRWVRELVFEPARDDHTLLEILSEAMTHCAREWRFKPRSVSVMVHGLVAEDAAQGDLFGPASSTSVSGRPRVSQAKREKLSDTLDLLRAAHGPAAATIGPKVELPGGYLGAKIAFGRIPDLADFSEAQTEDGATHFCSA</sequence>
<dbReference type="Pfam" id="PF11799">
    <property type="entry name" value="IMS_C"/>
    <property type="match status" value="1"/>
</dbReference>
<comment type="caution">
    <text evidence="7">The sequence shown here is derived from an EMBL/GenBank/DDBJ whole genome shotgun (WGS) entry which is preliminary data.</text>
</comment>
<protein>
    <recommendedName>
        <fullName evidence="3">DNA-directed DNA polymerase</fullName>
        <ecNumber evidence="3">2.7.7.7</ecNumber>
    </recommendedName>
</protein>
<keyword evidence="7" id="KW-0808">Transferase</keyword>
<dbReference type="OrthoDB" id="9808813at2"/>
<keyword evidence="7" id="KW-0548">Nucleotidyltransferase</keyword>
<evidence type="ECO:0000313" key="7">
    <source>
        <dbReference type="EMBL" id="RDC61179.1"/>
    </source>
</evidence>
<dbReference type="Pfam" id="PF00817">
    <property type="entry name" value="IMS"/>
    <property type="match status" value="1"/>
</dbReference>
<evidence type="ECO:0000256" key="3">
    <source>
        <dbReference type="ARBA" id="ARBA00012417"/>
    </source>
</evidence>
<dbReference type="GO" id="GO:0009432">
    <property type="term" value="P:SOS response"/>
    <property type="evidence" value="ECO:0007669"/>
    <property type="project" value="TreeGrafter"/>
</dbReference>